<protein>
    <submittedName>
        <fullName evidence="1">Uncharacterized protein</fullName>
    </submittedName>
</protein>
<dbReference type="EMBL" id="CP003017">
    <property type="protein sequence ID" value="AEN91129.1"/>
    <property type="molecule type" value="Genomic_DNA"/>
</dbReference>
<gene>
    <name evidence="1" type="ORF">BMWSH_4250</name>
</gene>
<name>A0A8D3X238_PRIMW</name>
<dbReference type="KEGG" id="bmh:BMWSH_4250"/>
<dbReference type="Proteomes" id="UP000001283">
    <property type="component" value="Chromosome"/>
</dbReference>
<dbReference type="AlphaFoldDB" id="A0A8D3X238"/>
<accession>A0A8D3X238</accession>
<proteinExistence type="predicted"/>
<organism evidence="1 2">
    <name type="scientific">Priestia megaterium (strain WSH-002)</name>
    <name type="common">Bacillus megaterium</name>
    <dbReference type="NCBI Taxonomy" id="1006007"/>
    <lineage>
        <taxon>Bacteria</taxon>
        <taxon>Bacillati</taxon>
        <taxon>Bacillota</taxon>
        <taxon>Bacilli</taxon>
        <taxon>Bacillales</taxon>
        <taxon>Bacillaceae</taxon>
        <taxon>Priestia</taxon>
    </lineage>
</organism>
<evidence type="ECO:0000313" key="1">
    <source>
        <dbReference type="EMBL" id="AEN91129.1"/>
    </source>
</evidence>
<evidence type="ECO:0000313" key="2">
    <source>
        <dbReference type="Proteomes" id="UP000001283"/>
    </source>
</evidence>
<reference evidence="1 2" key="1">
    <citation type="journal article" date="2011" name="J. Bacteriol.">
        <title>Complete genome sequence of the industrial strain Bacillus megaterium WSH-002.</title>
        <authorList>
            <person name="Liu L."/>
            <person name="Li Y."/>
            <person name="Zhang J."/>
            <person name="Zou W."/>
            <person name="Zhou Z."/>
            <person name="Liu J."/>
            <person name="Li X."/>
            <person name="Wang L."/>
            <person name="Chen J."/>
        </authorList>
    </citation>
    <scope>NUCLEOTIDE SEQUENCE [LARGE SCALE GENOMIC DNA]</scope>
    <source>
        <strain evidence="1 2">WSH-002</strain>
    </source>
</reference>
<sequence length="48" mass="5739">MGIFTSKIKKSARFIDALFLFLSQFDYLHFSGTLKKQKMDKYFKKGKR</sequence>